<evidence type="ECO:0000313" key="2">
    <source>
        <dbReference type="Proteomes" id="UP000266841"/>
    </source>
</evidence>
<protein>
    <submittedName>
        <fullName evidence="1">Uncharacterized protein</fullName>
    </submittedName>
</protein>
<dbReference type="EMBL" id="AGNL01043824">
    <property type="protein sequence ID" value="EJK50400.1"/>
    <property type="molecule type" value="Genomic_DNA"/>
</dbReference>
<dbReference type="Proteomes" id="UP000266841">
    <property type="component" value="Unassembled WGS sequence"/>
</dbReference>
<dbReference type="AlphaFoldDB" id="K0RAZ1"/>
<name>K0RAZ1_THAOC</name>
<feature type="non-terminal residue" evidence="1">
    <location>
        <position position="82"/>
    </location>
</feature>
<organism evidence="1 2">
    <name type="scientific">Thalassiosira oceanica</name>
    <name type="common">Marine diatom</name>
    <dbReference type="NCBI Taxonomy" id="159749"/>
    <lineage>
        <taxon>Eukaryota</taxon>
        <taxon>Sar</taxon>
        <taxon>Stramenopiles</taxon>
        <taxon>Ochrophyta</taxon>
        <taxon>Bacillariophyta</taxon>
        <taxon>Coscinodiscophyceae</taxon>
        <taxon>Thalassiosirophycidae</taxon>
        <taxon>Thalassiosirales</taxon>
        <taxon>Thalassiosiraceae</taxon>
        <taxon>Thalassiosira</taxon>
    </lineage>
</organism>
<evidence type="ECO:0000313" key="1">
    <source>
        <dbReference type="EMBL" id="EJK50400.1"/>
    </source>
</evidence>
<gene>
    <name evidence="1" type="ORF">THAOC_30638</name>
</gene>
<accession>K0RAZ1</accession>
<proteinExistence type="predicted"/>
<sequence length="82" mass="8812">MIGFFKVHDFGCWVDFRKSGFVLKSKQNRCLDDASLRRRLSAEAVEGLSLSLQGVDNVHGSDGLAAGVLGVGDGVTDDVLEE</sequence>
<keyword evidence="2" id="KW-1185">Reference proteome</keyword>
<comment type="caution">
    <text evidence="1">The sequence shown here is derived from an EMBL/GenBank/DDBJ whole genome shotgun (WGS) entry which is preliminary data.</text>
</comment>
<reference evidence="1 2" key="1">
    <citation type="journal article" date="2012" name="Genome Biol.">
        <title>Genome and low-iron response of an oceanic diatom adapted to chronic iron limitation.</title>
        <authorList>
            <person name="Lommer M."/>
            <person name="Specht M."/>
            <person name="Roy A.S."/>
            <person name="Kraemer L."/>
            <person name="Andreson R."/>
            <person name="Gutowska M.A."/>
            <person name="Wolf J."/>
            <person name="Bergner S.V."/>
            <person name="Schilhabel M.B."/>
            <person name="Klostermeier U.C."/>
            <person name="Beiko R.G."/>
            <person name="Rosenstiel P."/>
            <person name="Hippler M."/>
            <person name="Laroche J."/>
        </authorList>
    </citation>
    <scope>NUCLEOTIDE SEQUENCE [LARGE SCALE GENOMIC DNA]</scope>
    <source>
        <strain evidence="1 2">CCMP1005</strain>
    </source>
</reference>